<reference evidence="1" key="1">
    <citation type="submission" date="2021-01" db="EMBL/GenBank/DDBJ databases">
        <authorList>
            <person name="Corre E."/>
            <person name="Pelletier E."/>
            <person name="Niang G."/>
            <person name="Scheremetjew M."/>
            <person name="Finn R."/>
            <person name="Kale V."/>
            <person name="Holt S."/>
            <person name="Cochrane G."/>
            <person name="Meng A."/>
            <person name="Brown T."/>
            <person name="Cohen L."/>
        </authorList>
    </citation>
    <scope>NUCLEOTIDE SEQUENCE</scope>
    <source>
        <strain evidence="1">CCMP127</strain>
    </source>
</reference>
<dbReference type="EMBL" id="HBIM01011785">
    <property type="protein sequence ID" value="CAE0412485.1"/>
    <property type="molecule type" value="Transcribed_RNA"/>
</dbReference>
<protein>
    <submittedName>
        <fullName evidence="1">Uncharacterized protein</fullName>
    </submittedName>
</protein>
<accession>A0A7S3P924</accession>
<sequence>MAMIQALQGLELRTANGEGFAAAVALDSGFTSEGMSDEMLAIALQASLAEEAYIETRVEEDTAALVATSMGRAWNFVAKVIDCEYYHHLAERVANTRLDGFLEPIAKDDTPIVFFTERILETQTAFWNAGKPYQVDLGYQYTSEANMSRIKKTDSSPRPSVNNATFKQFTMVVPTEKVSIREIIQLISKAGLAALVFLFYDSADSALCMGRNCREES</sequence>
<gene>
    <name evidence="1" type="ORF">ACOF00016_LOCUS9749</name>
</gene>
<proteinExistence type="predicted"/>
<organism evidence="1">
    <name type="scientific">Amphora coffeiformis</name>
    <dbReference type="NCBI Taxonomy" id="265554"/>
    <lineage>
        <taxon>Eukaryota</taxon>
        <taxon>Sar</taxon>
        <taxon>Stramenopiles</taxon>
        <taxon>Ochrophyta</taxon>
        <taxon>Bacillariophyta</taxon>
        <taxon>Bacillariophyceae</taxon>
        <taxon>Bacillariophycidae</taxon>
        <taxon>Thalassiophysales</taxon>
        <taxon>Catenulaceae</taxon>
        <taxon>Amphora</taxon>
    </lineage>
</organism>
<name>A0A7S3P924_9STRA</name>
<evidence type="ECO:0000313" key="1">
    <source>
        <dbReference type="EMBL" id="CAE0412485.1"/>
    </source>
</evidence>
<dbReference type="AlphaFoldDB" id="A0A7S3P924"/>